<sequence length="1324" mass="146072">MPTSGEMIKTISYKTTETPTEGHDNQIHYSNGKHVTNNSHNVFITTVKGDNSSQEKQNGGTSLPATKVIIPGSEDSKSQKKKSSTGILQLYRYVDKVDVLLIIIGTLGAMTTGAAMPLNLVIYGDVIQSFVGVAPGVQAAMTAGNMTMAPPIDVVSQVKDLIIYFCLLGVGTFIASYFAISFWSWSAERQANVIRKEYFRAIMRQEMGWFDTHETGELNTQLAADLHSITECMGDKIAICIQFLSTAIAGFTMSLVQYWKLALVAMAFSPVVLCCVFIVNRKLRQMSIAESKMYAQAGAVAEEALGGIRTVQAFQGQEKEAQRYETNLKVMDKLAAKKGIAFGLATSIFWSIIFLAFSLTFWYGVKLSQEESIEVGIILPVFFGVMIGSMSLGNALPYLETFSKARGSADNIFKVIDAKPTIDVSSDKGDKPEIEGNVELKGIVFTYPSRPDVKVLQDLNLRVEKGKVVALVGASGSGKSTVVQLVQRFYDAEQGQVLVDGKDIKTFNVRHLREQIGVVSQEPVLFATSIAENIRYGRLDVSQADIIQAAKQANAHDYVISLPEGYDTLVGERGAQLSGGQKQRIAIARALVRNPKILLLDEATSALDHESEAVVQNALEKAQTGRTTIVIAHRLSTVKNADEIVVVDQGVIKERGDHETLMNKEEYYYRLVKSQMLASEKKPKTPDDASSESEDEAEDGTEAAPLMMTQSRPTLIKTAKSLEESRQAEQDKKVEEPEAKLGRILKLNSPEWLYLTIGCFSSFMVGLNHPAFAFILTEYIRVFSLQNDPDEQSRLSMLLSLIMVGIAVWAAIMRMLQSYTFTVSGARLTSRLRKMVFRSYLKQDMEFYDDKENQVGILTTTLASDSTLVQGATGLKIGTMMESFTLLIAALAIAFAYGWKLSLVILSFIPVIILSGIIQGRMTTGFSKSDSGSLETAGKICSEAVDNIRTVAALNRDDIFLQKYEDVVNRVKRNGRKKALMYGIFYAIAQSIIFFAYAACFYYGAVLVEDGEMEFYNVFRVFSTIIFGGMVMGRHSAYSMDYNKAKIAAARLFKIIDRVPEIDSTDTTGKKLENFNGGLKLNNIIFKYPSRPDATVLSGFNLEINPGETVALVGHSGCGKSTTVQLVQRFYNPLEGNLTVEGEEMRQLNIQWLRSKIGIVSQEPILFDTTIADNIAYGDNSRQVPMDEIITAARNANIHQFIESLPLGYDTNVGDKGAQLSGGQKQRVAIARALVRNPKILLLDEATSALDTQSEQIVQEALDKARTGRTCIVIAHRLSTIQSADKIVLLRHGKVEESGTHSQLLEKKGAYYRLHQAQNRPRKT</sequence>
<dbReference type="GO" id="GO:0005524">
    <property type="term" value="F:ATP binding"/>
    <property type="evidence" value="ECO:0007669"/>
    <property type="project" value="UniProtKB-KW"/>
</dbReference>
<keyword evidence="7" id="KW-0067">ATP-binding</keyword>
<dbReference type="Gene3D" id="3.40.50.300">
    <property type="entry name" value="P-loop containing nucleotide triphosphate hydrolases"/>
    <property type="match status" value="2"/>
</dbReference>
<evidence type="ECO:0000256" key="3">
    <source>
        <dbReference type="ARBA" id="ARBA00022448"/>
    </source>
</evidence>
<keyword evidence="5" id="KW-0677">Repeat</keyword>
<dbReference type="Gene3D" id="1.20.1560.10">
    <property type="entry name" value="ABC transporter type 1, transmembrane domain"/>
    <property type="match status" value="1"/>
</dbReference>
<dbReference type="InterPro" id="IPR036640">
    <property type="entry name" value="ABC1_TM_sf"/>
</dbReference>
<dbReference type="GO" id="GO:0005743">
    <property type="term" value="C:mitochondrial inner membrane"/>
    <property type="evidence" value="ECO:0007669"/>
    <property type="project" value="TreeGrafter"/>
</dbReference>
<dbReference type="InterPro" id="IPR011527">
    <property type="entry name" value="ABC1_TM_dom"/>
</dbReference>
<feature type="transmembrane region" description="Helical" evidence="13">
    <location>
        <begin position="377"/>
        <end position="399"/>
    </location>
</feature>
<comment type="caution">
    <text evidence="16">The sequence shown here is derived from an EMBL/GenBank/DDBJ whole genome shotgun (WGS) entry which is preliminary data.</text>
</comment>
<feature type="transmembrane region" description="Helical" evidence="13">
    <location>
        <begin position="1017"/>
        <end position="1037"/>
    </location>
</feature>
<feature type="domain" description="ABC transmembrane type-1" evidence="15">
    <location>
        <begin position="103"/>
        <end position="404"/>
    </location>
</feature>
<dbReference type="FunFam" id="1.20.1560.10:FF:000009">
    <property type="entry name" value="ABC transporter B family member 1"/>
    <property type="match status" value="1"/>
</dbReference>
<organism evidence="16 17">
    <name type="scientific">Patella caerulea</name>
    <name type="common">Rayed Mediterranean limpet</name>
    <dbReference type="NCBI Taxonomy" id="87958"/>
    <lineage>
        <taxon>Eukaryota</taxon>
        <taxon>Metazoa</taxon>
        <taxon>Spiralia</taxon>
        <taxon>Lophotrochozoa</taxon>
        <taxon>Mollusca</taxon>
        <taxon>Gastropoda</taxon>
        <taxon>Patellogastropoda</taxon>
        <taxon>Patelloidea</taxon>
        <taxon>Patellidae</taxon>
        <taxon>Patella</taxon>
    </lineage>
</organism>
<dbReference type="InterPro" id="IPR003439">
    <property type="entry name" value="ABC_transporter-like_ATP-bd"/>
</dbReference>
<feature type="domain" description="ABC transporter" evidence="14">
    <location>
        <begin position="438"/>
        <end position="674"/>
    </location>
</feature>
<dbReference type="PROSITE" id="PS50893">
    <property type="entry name" value="ABC_TRANSPORTER_2"/>
    <property type="match status" value="2"/>
</dbReference>
<evidence type="ECO:0000256" key="4">
    <source>
        <dbReference type="ARBA" id="ARBA00022692"/>
    </source>
</evidence>
<evidence type="ECO:0000256" key="11">
    <source>
        <dbReference type="ARBA" id="ARBA00023180"/>
    </source>
</evidence>
<dbReference type="PANTHER" id="PTHR43394:SF27">
    <property type="entry name" value="ATP-DEPENDENT TRANSLOCASE ABCB1-LIKE"/>
    <property type="match status" value="1"/>
</dbReference>
<dbReference type="SMART" id="SM00382">
    <property type="entry name" value="AAA"/>
    <property type="match status" value="2"/>
</dbReference>
<feature type="transmembrane region" description="Helical" evidence="13">
    <location>
        <begin position="99"/>
        <end position="122"/>
    </location>
</feature>
<evidence type="ECO:0000256" key="12">
    <source>
        <dbReference type="SAM" id="MobiDB-lite"/>
    </source>
</evidence>
<feature type="transmembrane region" description="Helical" evidence="13">
    <location>
        <begin position="161"/>
        <end position="185"/>
    </location>
</feature>
<keyword evidence="8" id="KW-1278">Translocase</keyword>
<evidence type="ECO:0000256" key="9">
    <source>
        <dbReference type="ARBA" id="ARBA00022989"/>
    </source>
</evidence>
<evidence type="ECO:0000313" key="16">
    <source>
        <dbReference type="EMBL" id="KAK6165339.1"/>
    </source>
</evidence>
<comment type="similarity">
    <text evidence="2">Belongs to the ABC transporter superfamily. ABCB family. Multidrug resistance exporter (TC 3.A.1.201) subfamily.</text>
</comment>
<dbReference type="CDD" id="cd18578">
    <property type="entry name" value="ABC_6TM_Pgp_ABCB1_D2_like"/>
    <property type="match status" value="1"/>
</dbReference>
<reference evidence="16 17" key="1">
    <citation type="submission" date="2024-01" db="EMBL/GenBank/DDBJ databases">
        <title>The genome of the rayed Mediterranean limpet Patella caerulea (Linnaeus, 1758).</title>
        <authorList>
            <person name="Anh-Thu Weber A."/>
            <person name="Halstead-Nussloch G."/>
        </authorList>
    </citation>
    <scope>NUCLEOTIDE SEQUENCE [LARGE SCALE GENOMIC DNA]</scope>
    <source>
        <strain evidence="16">AATW-2023a</strain>
        <tissue evidence="16">Whole specimen</tissue>
    </source>
</reference>
<dbReference type="PROSITE" id="PS00211">
    <property type="entry name" value="ABC_TRANSPORTER_1"/>
    <property type="match status" value="2"/>
</dbReference>
<dbReference type="InterPro" id="IPR003593">
    <property type="entry name" value="AAA+_ATPase"/>
</dbReference>
<dbReference type="PROSITE" id="PS50929">
    <property type="entry name" value="ABC_TM1F"/>
    <property type="match status" value="2"/>
</dbReference>
<evidence type="ECO:0000259" key="14">
    <source>
        <dbReference type="PROSITE" id="PS50893"/>
    </source>
</evidence>
<evidence type="ECO:0000256" key="8">
    <source>
        <dbReference type="ARBA" id="ARBA00022967"/>
    </source>
</evidence>
<dbReference type="PANTHER" id="PTHR43394">
    <property type="entry name" value="ATP-DEPENDENT PERMEASE MDL1, MITOCHONDRIAL"/>
    <property type="match status" value="1"/>
</dbReference>
<dbReference type="GO" id="GO:0090374">
    <property type="term" value="P:oligopeptide export from mitochondrion"/>
    <property type="evidence" value="ECO:0007669"/>
    <property type="project" value="TreeGrafter"/>
</dbReference>
<feature type="transmembrane region" description="Helical" evidence="13">
    <location>
        <begin position="877"/>
        <end position="895"/>
    </location>
</feature>
<feature type="transmembrane region" description="Helical" evidence="13">
    <location>
        <begin position="339"/>
        <end position="365"/>
    </location>
</feature>
<feature type="transmembrane region" description="Helical" evidence="13">
    <location>
        <begin position="901"/>
        <end position="918"/>
    </location>
</feature>
<dbReference type="CDD" id="cd18577">
    <property type="entry name" value="ABC_6TM_Pgp_ABCB1_D1_like"/>
    <property type="match status" value="1"/>
</dbReference>
<feature type="transmembrane region" description="Helical" evidence="13">
    <location>
        <begin position="752"/>
        <end position="775"/>
    </location>
</feature>
<dbReference type="CDD" id="cd03249">
    <property type="entry name" value="ABC_MTABC3_MDL1_MDL2"/>
    <property type="match status" value="2"/>
</dbReference>
<proteinExistence type="inferred from homology"/>
<evidence type="ECO:0000256" key="1">
    <source>
        <dbReference type="ARBA" id="ARBA00004141"/>
    </source>
</evidence>
<keyword evidence="4 13" id="KW-0812">Transmembrane</keyword>
<dbReference type="GO" id="GO:0015421">
    <property type="term" value="F:ABC-type oligopeptide transporter activity"/>
    <property type="evidence" value="ECO:0007669"/>
    <property type="project" value="TreeGrafter"/>
</dbReference>
<feature type="region of interest" description="Disordered" evidence="12">
    <location>
        <begin position="49"/>
        <end position="80"/>
    </location>
</feature>
<evidence type="ECO:0000256" key="5">
    <source>
        <dbReference type="ARBA" id="ARBA00022737"/>
    </source>
</evidence>
<feature type="transmembrane region" description="Helical" evidence="13">
    <location>
        <begin position="979"/>
        <end position="1005"/>
    </location>
</feature>
<gene>
    <name evidence="16" type="ORF">SNE40_022285</name>
</gene>
<name>A0AAN8GFP4_PATCE</name>
<dbReference type="InterPro" id="IPR017871">
    <property type="entry name" value="ABC_transporter-like_CS"/>
</dbReference>
<dbReference type="InterPro" id="IPR027417">
    <property type="entry name" value="P-loop_NTPase"/>
</dbReference>
<feature type="domain" description="ABC transmembrane type-1" evidence="15">
    <location>
        <begin position="770"/>
        <end position="1044"/>
    </location>
</feature>
<keyword evidence="17" id="KW-1185">Reference proteome</keyword>
<evidence type="ECO:0000256" key="7">
    <source>
        <dbReference type="ARBA" id="ARBA00022840"/>
    </source>
</evidence>
<keyword evidence="11" id="KW-0325">Glycoprotein</keyword>
<feature type="compositionally biased region" description="Acidic residues" evidence="12">
    <location>
        <begin position="689"/>
        <end position="701"/>
    </location>
</feature>
<dbReference type="FunFam" id="1.20.1560.10:FF:000018">
    <property type="entry name" value="ATP-binding cassette subfamily B member 11"/>
    <property type="match status" value="1"/>
</dbReference>
<dbReference type="EMBL" id="JAZGQO010000021">
    <property type="protein sequence ID" value="KAK6165339.1"/>
    <property type="molecule type" value="Genomic_DNA"/>
</dbReference>
<dbReference type="SUPFAM" id="SSF52540">
    <property type="entry name" value="P-loop containing nucleoside triphosphate hydrolases"/>
    <property type="match status" value="2"/>
</dbReference>
<feature type="transmembrane region" description="Helical" evidence="13">
    <location>
        <begin position="261"/>
        <end position="279"/>
    </location>
</feature>
<dbReference type="Proteomes" id="UP001347796">
    <property type="component" value="Unassembled WGS sequence"/>
</dbReference>
<accession>A0AAN8GFP4</accession>
<dbReference type="Pfam" id="PF00664">
    <property type="entry name" value="ABC_membrane"/>
    <property type="match status" value="2"/>
</dbReference>
<evidence type="ECO:0000256" key="13">
    <source>
        <dbReference type="SAM" id="Phobius"/>
    </source>
</evidence>
<dbReference type="InterPro" id="IPR039421">
    <property type="entry name" value="Type_1_exporter"/>
</dbReference>
<keyword evidence="6" id="KW-0547">Nucleotide-binding</keyword>
<feature type="transmembrane region" description="Helical" evidence="13">
    <location>
        <begin position="237"/>
        <end position="255"/>
    </location>
</feature>
<protein>
    <submittedName>
        <fullName evidence="16">Uncharacterized protein</fullName>
    </submittedName>
</protein>
<keyword evidence="3" id="KW-0813">Transport</keyword>
<feature type="transmembrane region" description="Helical" evidence="13">
    <location>
        <begin position="795"/>
        <end position="812"/>
    </location>
</feature>
<keyword evidence="9 13" id="KW-1133">Transmembrane helix</keyword>
<evidence type="ECO:0000259" key="15">
    <source>
        <dbReference type="PROSITE" id="PS50929"/>
    </source>
</evidence>
<evidence type="ECO:0000313" key="17">
    <source>
        <dbReference type="Proteomes" id="UP001347796"/>
    </source>
</evidence>
<dbReference type="SUPFAM" id="SSF90123">
    <property type="entry name" value="ABC transporter transmembrane region"/>
    <property type="match status" value="2"/>
</dbReference>
<keyword evidence="10 13" id="KW-0472">Membrane</keyword>
<feature type="domain" description="ABC transporter" evidence="14">
    <location>
        <begin position="1079"/>
        <end position="1317"/>
    </location>
</feature>
<evidence type="ECO:0000256" key="6">
    <source>
        <dbReference type="ARBA" id="ARBA00022741"/>
    </source>
</evidence>
<dbReference type="Pfam" id="PF00005">
    <property type="entry name" value="ABC_tran"/>
    <property type="match status" value="2"/>
</dbReference>
<comment type="subcellular location">
    <subcellularLocation>
        <location evidence="1">Membrane</location>
        <topology evidence="1">Multi-pass membrane protein</topology>
    </subcellularLocation>
</comment>
<evidence type="ECO:0000256" key="10">
    <source>
        <dbReference type="ARBA" id="ARBA00023136"/>
    </source>
</evidence>
<dbReference type="GO" id="GO:0016887">
    <property type="term" value="F:ATP hydrolysis activity"/>
    <property type="evidence" value="ECO:0007669"/>
    <property type="project" value="InterPro"/>
</dbReference>
<feature type="region of interest" description="Disordered" evidence="12">
    <location>
        <begin position="678"/>
        <end position="710"/>
    </location>
</feature>
<dbReference type="FunFam" id="3.40.50.300:FF:000479">
    <property type="entry name" value="Multidrug resistance protein 1A"/>
    <property type="match status" value="2"/>
</dbReference>
<evidence type="ECO:0000256" key="2">
    <source>
        <dbReference type="ARBA" id="ARBA00007577"/>
    </source>
</evidence>
<feature type="compositionally biased region" description="Polar residues" evidence="12">
    <location>
        <begin position="49"/>
        <end position="64"/>
    </location>
</feature>